<dbReference type="Proteomes" id="UP000285349">
    <property type="component" value="Unassembled WGS sequence"/>
</dbReference>
<evidence type="ECO:0000313" key="5">
    <source>
        <dbReference type="EMBL" id="RON47923.1"/>
    </source>
</evidence>
<protein>
    <submittedName>
        <fullName evidence="5">AraC family transcriptional regulator</fullName>
    </submittedName>
</protein>
<dbReference type="GO" id="GO:0003700">
    <property type="term" value="F:DNA-binding transcription factor activity"/>
    <property type="evidence" value="ECO:0007669"/>
    <property type="project" value="InterPro"/>
</dbReference>
<dbReference type="GO" id="GO:0043565">
    <property type="term" value="F:sequence-specific DNA binding"/>
    <property type="evidence" value="ECO:0007669"/>
    <property type="project" value="InterPro"/>
</dbReference>
<evidence type="ECO:0000256" key="1">
    <source>
        <dbReference type="ARBA" id="ARBA00023015"/>
    </source>
</evidence>
<evidence type="ECO:0000259" key="4">
    <source>
        <dbReference type="PROSITE" id="PS01124"/>
    </source>
</evidence>
<dbReference type="InterPro" id="IPR018062">
    <property type="entry name" value="HTH_AraC-typ_CS"/>
</dbReference>
<comment type="caution">
    <text evidence="5">The sequence shown here is derived from an EMBL/GenBank/DDBJ whole genome shotgun (WGS) entry which is preliminary data.</text>
</comment>
<evidence type="ECO:0000256" key="3">
    <source>
        <dbReference type="ARBA" id="ARBA00023163"/>
    </source>
</evidence>
<dbReference type="InterPro" id="IPR009057">
    <property type="entry name" value="Homeodomain-like_sf"/>
</dbReference>
<dbReference type="EMBL" id="MOBQ01000012">
    <property type="protein sequence ID" value="RON47923.1"/>
    <property type="molecule type" value="Genomic_DNA"/>
</dbReference>
<dbReference type="Gene3D" id="3.40.50.880">
    <property type="match status" value="1"/>
</dbReference>
<dbReference type="PANTHER" id="PTHR43130:SF3">
    <property type="entry name" value="HTH-TYPE TRANSCRIPTIONAL REGULATOR RV1931C"/>
    <property type="match status" value="1"/>
</dbReference>
<sequence length="325" mass="35228">MSPQPKPHKVAILAFHGVVAFDLTLPIEMFERVRLGGAQRAYQVMVCAQSRVVRTEHFDLQVKWDLNDLINADTVIVPGLVDIAAPIPKVLLDALKAAADAGARIASVCTGSFILAASGLLDGLSATTHWMAASALAAQYPAITVDPNVLFIDNGQVLTSAGASAGLDLCLHMIRQDHGAVVAADTARLAVMPLERVGGQAQFIVHEPIESTGTLQQLQQWIEQQLDQPLTLEQMADQASISTRTLSRRFREQLGVTPLQWLLHARVRRAQCILETTQMSVEQVAVKAGFGSPTSLREHFRRVVGTSPQAYRNAFSDGQSRKGGR</sequence>
<dbReference type="InterPro" id="IPR018060">
    <property type="entry name" value="HTH_AraC"/>
</dbReference>
<dbReference type="PANTHER" id="PTHR43130">
    <property type="entry name" value="ARAC-FAMILY TRANSCRIPTIONAL REGULATOR"/>
    <property type="match status" value="1"/>
</dbReference>
<proteinExistence type="predicted"/>
<dbReference type="PROSITE" id="PS00041">
    <property type="entry name" value="HTH_ARAC_FAMILY_1"/>
    <property type="match status" value="1"/>
</dbReference>
<dbReference type="SUPFAM" id="SSF52317">
    <property type="entry name" value="Class I glutamine amidotransferase-like"/>
    <property type="match status" value="1"/>
</dbReference>
<dbReference type="AlphaFoldDB" id="A0A423K821"/>
<dbReference type="SUPFAM" id="SSF46689">
    <property type="entry name" value="Homeodomain-like"/>
    <property type="match status" value="2"/>
</dbReference>
<keyword evidence="3" id="KW-0804">Transcription</keyword>
<reference evidence="5 6" key="1">
    <citation type="submission" date="2016-10" db="EMBL/GenBank/DDBJ databases">
        <title>Comparative genome analysis of multiple Pseudomonas spp. focuses on biocontrol and plant growth promoting traits.</title>
        <authorList>
            <person name="Tao X.-Y."/>
            <person name="Taylor C.G."/>
        </authorList>
    </citation>
    <scope>NUCLEOTIDE SEQUENCE [LARGE SCALE GENOMIC DNA]</scope>
    <source>
        <strain evidence="5 6">37A10</strain>
    </source>
</reference>
<keyword evidence="2" id="KW-0238">DNA-binding</keyword>
<dbReference type="Pfam" id="PF01965">
    <property type="entry name" value="DJ-1_PfpI"/>
    <property type="match status" value="1"/>
</dbReference>
<dbReference type="Pfam" id="PF12833">
    <property type="entry name" value="HTH_18"/>
    <property type="match status" value="1"/>
</dbReference>
<accession>A0A423K821</accession>
<dbReference type="GO" id="GO:0009893">
    <property type="term" value="P:positive regulation of metabolic process"/>
    <property type="evidence" value="ECO:0007669"/>
    <property type="project" value="UniProtKB-ARBA"/>
</dbReference>
<gene>
    <name evidence="5" type="ORF">BK666_09580</name>
</gene>
<dbReference type="PROSITE" id="PS01124">
    <property type="entry name" value="HTH_ARAC_FAMILY_2"/>
    <property type="match status" value="1"/>
</dbReference>
<dbReference type="OrthoDB" id="9803764at2"/>
<feature type="domain" description="HTH araC/xylS-type" evidence="4">
    <location>
        <begin position="216"/>
        <end position="314"/>
    </location>
</feature>
<name>A0A423K821_9PSED</name>
<dbReference type="CDD" id="cd03137">
    <property type="entry name" value="GATase1_AraC_1"/>
    <property type="match status" value="1"/>
</dbReference>
<evidence type="ECO:0000313" key="6">
    <source>
        <dbReference type="Proteomes" id="UP000285349"/>
    </source>
</evidence>
<keyword evidence="1" id="KW-0805">Transcription regulation</keyword>
<dbReference type="Gene3D" id="1.10.10.60">
    <property type="entry name" value="Homeodomain-like"/>
    <property type="match status" value="1"/>
</dbReference>
<organism evidence="5 6">
    <name type="scientific">Pseudomonas frederiksbergensis</name>
    <dbReference type="NCBI Taxonomy" id="104087"/>
    <lineage>
        <taxon>Bacteria</taxon>
        <taxon>Pseudomonadati</taxon>
        <taxon>Pseudomonadota</taxon>
        <taxon>Gammaproteobacteria</taxon>
        <taxon>Pseudomonadales</taxon>
        <taxon>Pseudomonadaceae</taxon>
        <taxon>Pseudomonas</taxon>
    </lineage>
</organism>
<dbReference type="SMART" id="SM00342">
    <property type="entry name" value="HTH_ARAC"/>
    <property type="match status" value="1"/>
</dbReference>
<evidence type="ECO:0000256" key="2">
    <source>
        <dbReference type="ARBA" id="ARBA00023125"/>
    </source>
</evidence>
<dbReference type="InterPro" id="IPR002818">
    <property type="entry name" value="DJ-1/PfpI"/>
</dbReference>
<dbReference type="InterPro" id="IPR052158">
    <property type="entry name" value="INH-QAR"/>
</dbReference>
<dbReference type="InterPro" id="IPR029062">
    <property type="entry name" value="Class_I_gatase-like"/>
</dbReference>
<dbReference type="RefSeq" id="WP_123509434.1">
    <property type="nucleotide sequence ID" value="NZ_MOBQ01000012.1"/>
</dbReference>